<dbReference type="Proteomes" id="UP000655830">
    <property type="component" value="Unassembled WGS sequence"/>
</dbReference>
<dbReference type="EMBL" id="JACRSY010000025">
    <property type="protein sequence ID" value="MBC8580672.1"/>
    <property type="molecule type" value="Genomic_DNA"/>
</dbReference>
<reference evidence="2" key="1">
    <citation type="submission" date="2020-08" db="EMBL/GenBank/DDBJ databases">
        <title>Genome public.</title>
        <authorList>
            <person name="Liu C."/>
            <person name="Sun Q."/>
        </authorList>
    </citation>
    <scope>NUCLEOTIDE SEQUENCE</scope>
    <source>
        <strain evidence="2">NSJ-12</strain>
    </source>
</reference>
<dbReference type="InterPro" id="IPR027981">
    <property type="entry name" value="DUF4446"/>
</dbReference>
<evidence type="ECO:0000313" key="3">
    <source>
        <dbReference type="Proteomes" id="UP000655830"/>
    </source>
</evidence>
<name>A0A926IED4_9FIRM</name>
<dbReference type="RefSeq" id="WP_249333393.1">
    <property type="nucleotide sequence ID" value="NZ_JACRSY010000025.1"/>
</dbReference>
<keyword evidence="1" id="KW-0472">Membrane</keyword>
<keyword evidence="1" id="KW-1133">Transmembrane helix</keyword>
<gene>
    <name evidence="2" type="ORF">H8718_14210</name>
</gene>
<accession>A0A926IED4</accession>
<evidence type="ECO:0000256" key="1">
    <source>
        <dbReference type="SAM" id="Phobius"/>
    </source>
</evidence>
<keyword evidence="1" id="KW-0812">Transmembrane</keyword>
<organism evidence="2 3">
    <name type="scientific">Zhenhengia yiwuensis</name>
    <dbReference type="NCBI Taxonomy" id="2763666"/>
    <lineage>
        <taxon>Bacteria</taxon>
        <taxon>Bacillati</taxon>
        <taxon>Bacillota</taxon>
        <taxon>Clostridia</taxon>
        <taxon>Lachnospirales</taxon>
        <taxon>Lachnospiraceae</taxon>
        <taxon>Zhenhengia</taxon>
    </lineage>
</organism>
<evidence type="ECO:0000313" key="2">
    <source>
        <dbReference type="EMBL" id="MBC8580672.1"/>
    </source>
</evidence>
<proteinExistence type="predicted"/>
<protein>
    <submittedName>
        <fullName evidence="2">DUF4446 family protein</fullName>
    </submittedName>
</protein>
<dbReference type="Pfam" id="PF14584">
    <property type="entry name" value="DUF4446"/>
    <property type="match status" value="1"/>
</dbReference>
<comment type="caution">
    <text evidence="2">The sequence shown here is derived from an EMBL/GenBank/DDBJ whole genome shotgun (WGS) entry which is preliminary data.</text>
</comment>
<keyword evidence="3" id="KW-1185">Reference proteome</keyword>
<feature type="transmembrane region" description="Helical" evidence="1">
    <location>
        <begin position="12"/>
        <end position="34"/>
    </location>
</feature>
<dbReference type="AlphaFoldDB" id="A0A926IED4"/>
<sequence>MESVVELLNPYMIYIVLGLAVFCLILLIILLMNLSRLKKIQKKYQAFMIKEDVDLEDLLIHYAKKVNSVKEKQDEIKEKIDTLSNEMKYCTQKVGVVRYNAIEKVGADLSFAIAMLDAEDNGIVLNGIYSRDGSYVYSKPVQNGQSTYQLSDEEKEAIQLAKENNKAIA</sequence>